<dbReference type="InterPro" id="IPR003702">
    <property type="entry name" value="ActCoA_hydro_N"/>
</dbReference>
<dbReference type="SUPFAM" id="SSF100950">
    <property type="entry name" value="NagB/RpiA/CoA transferase-like"/>
    <property type="match status" value="1"/>
</dbReference>
<dbReference type="EMBL" id="AJWY01005172">
    <property type="protein sequence ID" value="EKC70356.1"/>
    <property type="molecule type" value="Genomic_DNA"/>
</dbReference>
<name>K1UFS3_9ZZZZ</name>
<dbReference type="Pfam" id="PF02550">
    <property type="entry name" value="AcetylCoA_hydro"/>
    <property type="match status" value="1"/>
</dbReference>
<protein>
    <recommendedName>
        <fullName evidence="1">Acetyl-CoA hydrolase/transferase N-terminal domain-containing protein</fullName>
    </recommendedName>
</protein>
<reference evidence="2" key="1">
    <citation type="journal article" date="2013" name="Environ. Microbiol.">
        <title>Microbiota from the distal guts of lean and obese adolescents exhibit partial functional redundancy besides clear differences in community structure.</title>
        <authorList>
            <person name="Ferrer M."/>
            <person name="Ruiz A."/>
            <person name="Lanza F."/>
            <person name="Haange S.B."/>
            <person name="Oberbach A."/>
            <person name="Till H."/>
            <person name="Bargiela R."/>
            <person name="Campoy C."/>
            <person name="Segura M.T."/>
            <person name="Richter M."/>
            <person name="von Bergen M."/>
            <person name="Seifert J."/>
            <person name="Suarez A."/>
        </authorList>
    </citation>
    <scope>NUCLEOTIDE SEQUENCE</scope>
</reference>
<comment type="caution">
    <text evidence="2">The sequence shown here is derived from an EMBL/GenBank/DDBJ whole genome shotgun (WGS) entry which is preliminary data.</text>
</comment>
<dbReference type="AlphaFoldDB" id="K1UFS3"/>
<proteinExistence type="predicted"/>
<organism evidence="2">
    <name type="scientific">human gut metagenome</name>
    <dbReference type="NCBI Taxonomy" id="408170"/>
    <lineage>
        <taxon>unclassified sequences</taxon>
        <taxon>metagenomes</taxon>
        <taxon>organismal metagenomes</taxon>
    </lineage>
</organism>
<dbReference type="GO" id="GO:0008410">
    <property type="term" value="F:CoA-transferase activity"/>
    <property type="evidence" value="ECO:0007669"/>
    <property type="project" value="InterPro"/>
</dbReference>
<sequence length="74" mass="8155">MDFQAEYRSKLRTPAEAVRAVKNGDWVDYNSGLGFPPLLDAALAARRDELHDVKVRGNLCAGPVQIVECDPEQA</sequence>
<gene>
    <name evidence="2" type="ORF">LEA_07825</name>
</gene>
<evidence type="ECO:0000259" key="1">
    <source>
        <dbReference type="Pfam" id="PF02550"/>
    </source>
</evidence>
<feature type="non-terminal residue" evidence="2">
    <location>
        <position position="74"/>
    </location>
</feature>
<accession>K1UFS3</accession>
<dbReference type="Gene3D" id="3.40.1080.10">
    <property type="entry name" value="Glutaconate Coenzyme A-transferase"/>
    <property type="match status" value="1"/>
</dbReference>
<evidence type="ECO:0000313" key="2">
    <source>
        <dbReference type="EMBL" id="EKC70356.1"/>
    </source>
</evidence>
<feature type="domain" description="Acetyl-CoA hydrolase/transferase N-terminal" evidence="1">
    <location>
        <begin position="4"/>
        <end position="73"/>
    </location>
</feature>
<dbReference type="InterPro" id="IPR037171">
    <property type="entry name" value="NagB/RpiA_transferase-like"/>
</dbReference>